<feature type="compositionally biased region" description="Low complexity" evidence="1">
    <location>
        <begin position="1"/>
        <end position="12"/>
    </location>
</feature>
<reference evidence="2" key="1">
    <citation type="submission" date="2023-06" db="EMBL/GenBank/DDBJ databases">
        <title>Genome-scale phylogeny and comparative genomics of the fungal order Sordariales.</title>
        <authorList>
            <consortium name="Lawrence Berkeley National Laboratory"/>
            <person name="Hensen N."/>
            <person name="Bonometti L."/>
            <person name="Westerberg I."/>
            <person name="Brannstrom I.O."/>
            <person name="Guillou S."/>
            <person name="Cros-Aarteil S."/>
            <person name="Calhoun S."/>
            <person name="Haridas S."/>
            <person name="Kuo A."/>
            <person name="Mondo S."/>
            <person name="Pangilinan J."/>
            <person name="Riley R."/>
            <person name="Labutti K."/>
            <person name="Andreopoulos B."/>
            <person name="Lipzen A."/>
            <person name="Chen C."/>
            <person name="Yanf M."/>
            <person name="Daum C."/>
            <person name="Ng V."/>
            <person name="Clum A."/>
            <person name="Steindorff A."/>
            <person name="Ohm R."/>
            <person name="Martin F."/>
            <person name="Silar P."/>
            <person name="Natvig D."/>
            <person name="Lalanne C."/>
            <person name="Gautier V."/>
            <person name="Ament-Velasquez S.L."/>
            <person name="Kruys A."/>
            <person name="Hutchinson M.I."/>
            <person name="Powell A.J."/>
            <person name="Barry K."/>
            <person name="Miller A.N."/>
            <person name="Grigoriev I.V."/>
            <person name="Debuchy R."/>
            <person name="Gladieux P."/>
            <person name="Thoren M.H."/>
            <person name="Johannesson H."/>
        </authorList>
    </citation>
    <scope>NUCLEOTIDE SEQUENCE</scope>
    <source>
        <strain evidence="2">SMH2532-1</strain>
    </source>
</reference>
<gene>
    <name evidence="2" type="ORF">B0T16DRAFT_394640</name>
</gene>
<evidence type="ECO:0000256" key="1">
    <source>
        <dbReference type="SAM" id="MobiDB-lite"/>
    </source>
</evidence>
<evidence type="ECO:0000313" key="3">
    <source>
        <dbReference type="Proteomes" id="UP001174936"/>
    </source>
</evidence>
<sequence>MSTTSTARTNTTHPLGGDKPHEAASLPAPPTQRGHPSRPRLAVLVHMRKAPGLQGNQYFANELALCPACNSSAASTTPESLHSISNRAVERVIQQQRKMKFDVVVVVAQAHTLHTPVVSHPHPEISLARSGSQLARPLLPWRGAALPAWEPAGL</sequence>
<organism evidence="2 3">
    <name type="scientific">Cercophora newfieldiana</name>
    <dbReference type="NCBI Taxonomy" id="92897"/>
    <lineage>
        <taxon>Eukaryota</taxon>
        <taxon>Fungi</taxon>
        <taxon>Dikarya</taxon>
        <taxon>Ascomycota</taxon>
        <taxon>Pezizomycotina</taxon>
        <taxon>Sordariomycetes</taxon>
        <taxon>Sordariomycetidae</taxon>
        <taxon>Sordariales</taxon>
        <taxon>Lasiosphaeriaceae</taxon>
        <taxon>Cercophora</taxon>
    </lineage>
</organism>
<comment type="caution">
    <text evidence="2">The sequence shown here is derived from an EMBL/GenBank/DDBJ whole genome shotgun (WGS) entry which is preliminary data.</text>
</comment>
<name>A0AA39XRB8_9PEZI</name>
<evidence type="ECO:0000313" key="2">
    <source>
        <dbReference type="EMBL" id="KAK0638789.1"/>
    </source>
</evidence>
<feature type="region of interest" description="Disordered" evidence="1">
    <location>
        <begin position="1"/>
        <end position="37"/>
    </location>
</feature>
<dbReference type="Proteomes" id="UP001174936">
    <property type="component" value="Unassembled WGS sequence"/>
</dbReference>
<dbReference type="EMBL" id="JAULSV010000007">
    <property type="protein sequence ID" value="KAK0638789.1"/>
    <property type="molecule type" value="Genomic_DNA"/>
</dbReference>
<keyword evidence="3" id="KW-1185">Reference proteome</keyword>
<protein>
    <submittedName>
        <fullName evidence="2">Uncharacterized protein</fullName>
    </submittedName>
</protein>
<proteinExistence type="predicted"/>
<accession>A0AA39XRB8</accession>
<dbReference type="AlphaFoldDB" id="A0AA39XRB8"/>